<gene>
    <name evidence="4" type="ORF">MCOR_38594</name>
</gene>
<dbReference type="SUPFAM" id="SSF52058">
    <property type="entry name" value="L domain-like"/>
    <property type="match status" value="2"/>
</dbReference>
<keyword evidence="1" id="KW-0433">Leucine-rich repeat</keyword>
<evidence type="ECO:0008006" key="6">
    <source>
        <dbReference type="Google" id="ProtNLM"/>
    </source>
</evidence>
<dbReference type="Pfam" id="PF13855">
    <property type="entry name" value="LRR_8"/>
    <property type="match status" value="2"/>
</dbReference>
<dbReference type="Pfam" id="PF13306">
    <property type="entry name" value="LRR_5"/>
    <property type="match status" value="1"/>
</dbReference>
<feature type="chain" id="PRO_5026931874" description="LRRNT domain-containing protein" evidence="3">
    <location>
        <begin position="18"/>
        <end position="444"/>
    </location>
</feature>
<dbReference type="InterPro" id="IPR003591">
    <property type="entry name" value="Leu-rich_rpt_typical-subtyp"/>
</dbReference>
<evidence type="ECO:0000313" key="4">
    <source>
        <dbReference type="EMBL" id="CAC5404851.1"/>
    </source>
</evidence>
<dbReference type="InterPro" id="IPR001611">
    <property type="entry name" value="Leu-rich_rpt"/>
</dbReference>
<dbReference type="AlphaFoldDB" id="A0A6J8DAZ7"/>
<accession>A0A6J8DAZ7</accession>
<protein>
    <recommendedName>
        <fullName evidence="6">LRRNT domain-containing protein</fullName>
    </recommendedName>
</protein>
<dbReference type="SMART" id="SM00369">
    <property type="entry name" value="LRR_TYP"/>
    <property type="match status" value="5"/>
</dbReference>
<dbReference type="InterPro" id="IPR050333">
    <property type="entry name" value="SLRP"/>
</dbReference>
<feature type="signal peptide" evidence="3">
    <location>
        <begin position="1"/>
        <end position="17"/>
    </location>
</feature>
<dbReference type="Proteomes" id="UP000507470">
    <property type="component" value="Unassembled WGS sequence"/>
</dbReference>
<proteinExistence type="predicted"/>
<dbReference type="PANTHER" id="PTHR45712">
    <property type="entry name" value="AGAP008170-PA"/>
    <property type="match status" value="1"/>
</dbReference>
<evidence type="ECO:0000256" key="2">
    <source>
        <dbReference type="ARBA" id="ARBA00022737"/>
    </source>
</evidence>
<dbReference type="OrthoDB" id="6137799at2759"/>
<dbReference type="PROSITE" id="PS51450">
    <property type="entry name" value="LRR"/>
    <property type="match status" value="1"/>
</dbReference>
<evidence type="ECO:0000313" key="5">
    <source>
        <dbReference type="Proteomes" id="UP000507470"/>
    </source>
</evidence>
<name>A0A6J8DAZ7_MYTCO</name>
<keyword evidence="2" id="KW-0677">Repeat</keyword>
<dbReference type="InterPro" id="IPR032675">
    <property type="entry name" value="LRR_dom_sf"/>
</dbReference>
<sequence length="444" mass="50586">MGIVILIMFFFLPLMKCDSCPGPPQCTCQYNIIYCNYLNLTDVPEFTKPDNENMTWDIELHNNNIKRIQNGAFKNLKLEMLLIFANEIEVVEEDAFSGSEDTLYVLHLYNNKLTSVPSAVGKMRKLMGLDIHNNPISTIREDVLRNVSSTLSGIMFGDTAMKSWPNSINVLSNLDSITIVNLNISKIPDDAFAYFCNLSSFEMISTNVSSIPTSLSDRSLLEDVLLVDNPMLTTESFEPETFTKLSRLMRMTIMNSSITILPNIFNKLNKLFMLQLENNPITSIPDHVFHLNFSTNFWFMTLKNTSLVNIPKALSNLTTLTRLDFMISLITEIQDTDFSKMDKLVRMYFTNSPLHTVSDNAFHGLKSLKYLTLDNTHLTAVPKAMMNLPSLSELSLSNTKIVCTCNNLGWIKQWPRHSEVEIYGSCYNIRMTIALFIYKELPKC</sequence>
<dbReference type="GO" id="GO:0005615">
    <property type="term" value="C:extracellular space"/>
    <property type="evidence" value="ECO:0007669"/>
    <property type="project" value="TreeGrafter"/>
</dbReference>
<organism evidence="4 5">
    <name type="scientific">Mytilus coruscus</name>
    <name type="common">Sea mussel</name>
    <dbReference type="NCBI Taxonomy" id="42192"/>
    <lineage>
        <taxon>Eukaryota</taxon>
        <taxon>Metazoa</taxon>
        <taxon>Spiralia</taxon>
        <taxon>Lophotrochozoa</taxon>
        <taxon>Mollusca</taxon>
        <taxon>Bivalvia</taxon>
        <taxon>Autobranchia</taxon>
        <taxon>Pteriomorphia</taxon>
        <taxon>Mytilida</taxon>
        <taxon>Mytiloidea</taxon>
        <taxon>Mytilidae</taxon>
        <taxon>Mytilinae</taxon>
        <taxon>Mytilus</taxon>
    </lineage>
</organism>
<dbReference type="PANTHER" id="PTHR45712:SF22">
    <property type="entry name" value="INSULIN-LIKE GROWTH FACTOR-BINDING PROTEIN COMPLEX ACID LABILE SUBUNIT"/>
    <property type="match status" value="1"/>
</dbReference>
<dbReference type="Gene3D" id="3.80.10.10">
    <property type="entry name" value="Ribonuclease Inhibitor"/>
    <property type="match status" value="3"/>
</dbReference>
<dbReference type="InterPro" id="IPR026906">
    <property type="entry name" value="LRR_5"/>
</dbReference>
<evidence type="ECO:0000256" key="3">
    <source>
        <dbReference type="SAM" id="SignalP"/>
    </source>
</evidence>
<dbReference type="EMBL" id="CACVKT020007046">
    <property type="protein sequence ID" value="CAC5404851.1"/>
    <property type="molecule type" value="Genomic_DNA"/>
</dbReference>
<reference evidence="4 5" key="1">
    <citation type="submission" date="2020-06" db="EMBL/GenBank/DDBJ databases">
        <authorList>
            <person name="Li R."/>
            <person name="Bekaert M."/>
        </authorList>
    </citation>
    <scope>NUCLEOTIDE SEQUENCE [LARGE SCALE GENOMIC DNA]</scope>
    <source>
        <strain evidence="5">wild</strain>
    </source>
</reference>
<evidence type="ECO:0000256" key="1">
    <source>
        <dbReference type="ARBA" id="ARBA00022614"/>
    </source>
</evidence>
<keyword evidence="5" id="KW-1185">Reference proteome</keyword>
<keyword evidence="3" id="KW-0732">Signal</keyword>